<evidence type="ECO:0000256" key="2">
    <source>
        <dbReference type="ARBA" id="ARBA00022679"/>
    </source>
</evidence>
<keyword evidence="3" id="KW-0949">S-adenosyl-L-methionine</keyword>
<keyword evidence="1" id="KW-0489">Methyltransferase</keyword>
<dbReference type="SUPFAM" id="SSF53335">
    <property type="entry name" value="S-adenosyl-L-methionine-dependent methyltransferases"/>
    <property type="match status" value="1"/>
</dbReference>
<dbReference type="InterPro" id="IPR052190">
    <property type="entry name" value="Euk-Arch_PrmC-MTase"/>
</dbReference>
<evidence type="ECO:0000256" key="3">
    <source>
        <dbReference type="ARBA" id="ARBA00022691"/>
    </source>
</evidence>
<reference evidence="4 5" key="1">
    <citation type="submission" date="2021-01" db="EMBL/GenBank/DDBJ databases">
        <title>Whole genome shotgun sequence of Microbispora amethystogenes NBRC 101907.</title>
        <authorList>
            <person name="Komaki H."/>
            <person name="Tamura T."/>
        </authorList>
    </citation>
    <scope>NUCLEOTIDE SEQUENCE [LARGE SCALE GENOMIC DNA]</scope>
    <source>
        <strain evidence="4 5">NBRC 101907</strain>
    </source>
</reference>
<gene>
    <name evidence="4" type="ORF">Mam01_67750</name>
</gene>
<keyword evidence="5" id="KW-1185">Reference proteome</keyword>
<organism evidence="4 5">
    <name type="scientific">Microbispora amethystogenes</name>
    <dbReference type="NCBI Taxonomy" id="1427754"/>
    <lineage>
        <taxon>Bacteria</taxon>
        <taxon>Bacillati</taxon>
        <taxon>Actinomycetota</taxon>
        <taxon>Actinomycetes</taxon>
        <taxon>Streptosporangiales</taxon>
        <taxon>Streptosporangiaceae</taxon>
        <taxon>Microbispora</taxon>
    </lineage>
</organism>
<sequence length="254" mass="27883">MTLEAKSYLRSLERSQRSRTRTDRPSVFSMYDREWDLLPEVFAPIYSPSTQIAMGFLGLAEGSDAPRWGSLLEMGSGSGLISVSAALAGCAHVVALDINPDAARNTAMNASRHGVADRVDARCSDLFEGLAEGERFDLVFWSSNYVLAPPGFEYANMHDRAYVDAGYHAHRRFLEEAPKWLTPDGVALIHFSTRGDLVALLRGAGDGDRSLRLLADRTVREGELDIEHMLLEVTVSTPRRRDLAFAGSDAAAHA</sequence>
<proteinExistence type="predicted"/>
<dbReference type="PANTHER" id="PTHR45875">
    <property type="entry name" value="METHYLTRANSFERASE N6AMT1"/>
    <property type="match status" value="1"/>
</dbReference>
<dbReference type="RefSeq" id="WP_204289211.1">
    <property type="nucleotide sequence ID" value="NZ_BAABEJ010000012.1"/>
</dbReference>
<name>A0ABQ4FP76_9ACTN</name>
<evidence type="ECO:0000313" key="4">
    <source>
        <dbReference type="EMBL" id="GIH36611.1"/>
    </source>
</evidence>
<protein>
    <recommendedName>
        <fullName evidence="6">Methyltransferase</fullName>
    </recommendedName>
</protein>
<dbReference type="Pfam" id="PF06325">
    <property type="entry name" value="PrmA"/>
    <property type="match status" value="1"/>
</dbReference>
<accession>A0ABQ4FP76</accession>
<dbReference type="CDD" id="cd02440">
    <property type="entry name" value="AdoMet_MTases"/>
    <property type="match status" value="1"/>
</dbReference>
<dbReference type="Proteomes" id="UP000651728">
    <property type="component" value="Unassembled WGS sequence"/>
</dbReference>
<evidence type="ECO:0008006" key="6">
    <source>
        <dbReference type="Google" id="ProtNLM"/>
    </source>
</evidence>
<evidence type="ECO:0000313" key="5">
    <source>
        <dbReference type="Proteomes" id="UP000651728"/>
    </source>
</evidence>
<dbReference type="EMBL" id="BOOB01000064">
    <property type="protein sequence ID" value="GIH36611.1"/>
    <property type="molecule type" value="Genomic_DNA"/>
</dbReference>
<dbReference type="Gene3D" id="3.40.50.150">
    <property type="entry name" value="Vaccinia Virus protein VP39"/>
    <property type="match status" value="1"/>
</dbReference>
<comment type="caution">
    <text evidence="4">The sequence shown here is derived from an EMBL/GenBank/DDBJ whole genome shotgun (WGS) entry which is preliminary data.</text>
</comment>
<evidence type="ECO:0000256" key="1">
    <source>
        <dbReference type="ARBA" id="ARBA00022603"/>
    </source>
</evidence>
<dbReference type="InterPro" id="IPR029063">
    <property type="entry name" value="SAM-dependent_MTases_sf"/>
</dbReference>
<dbReference type="PANTHER" id="PTHR45875:SF1">
    <property type="entry name" value="METHYLTRANSFERASE N6AMT1"/>
    <property type="match status" value="1"/>
</dbReference>
<keyword evidence="2" id="KW-0808">Transferase</keyword>